<dbReference type="Gene3D" id="3.20.20.150">
    <property type="entry name" value="Divalent-metal-dependent TIM barrel enzymes"/>
    <property type="match status" value="1"/>
</dbReference>
<sequence length="287" mass="32317">MFGSHINRYHAKNKSATIAEHIEAARIEALNGASFVIKVVAIFVGGPKNRKISLRPDERAQLINYIERTKIRVIAHSAYSAYPWRGDDISLKYIRDEINVCREAGISGLVIHLPKLPIDDMMQYIPHIHDPVVRIYLETPAAIQCFETVAKLANLFATIRAAGFDNFGLCIDTAHLWTAGVDLQTYDAAQQWLQELENVSDIIPASSVMIHLNDSAREKRKGPDAHASLTQGKIWGEYKNNIQIQNSGLAAFVDYALRNDTMTILERKPREVLIEDYFVLRNLIPPA</sequence>
<dbReference type="SMART" id="SM00518">
    <property type="entry name" value="AP2Ec"/>
    <property type="match status" value="1"/>
</dbReference>
<protein>
    <submittedName>
        <fullName evidence="3">Probable endonuclease 4</fullName>
    </submittedName>
</protein>
<dbReference type="Proteomes" id="UP001652625">
    <property type="component" value="Chromosome 03"/>
</dbReference>
<evidence type="ECO:0000259" key="1">
    <source>
        <dbReference type="Pfam" id="PF01261"/>
    </source>
</evidence>
<keyword evidence="3" id="KW-0255">Endonuclease</keyword>
<dbReference type="PANTHER" id="PTHR21445:SF0">
    <property type="entry name" value="APURINIC-APYRIMIDINIC ENDONUCLEASE"/>
    <property type="match status" value="1"/>
</dbReference>
<dbReference type="GO" id="GO:0004519">
    <property type="term" value="F:endonuclease activity"/>
    <property type="evidence" value="ECO:0007669"/>
    <property type="project" value="UniProtKB-KW"/>
</dbReference>
<keyword evidence="2" id="KW-1185">Reference proteome</keyword>
<evidence type="ECO:0000313" key="2">
    <source>
        <dbReference type="Proteomes" id="UP001652625"/>
    </source>
</evidence>
<name>A0ABM4BNT9_HYDVU</name>
<gene>
    <name evidence="3" type="primary">LOC136078890</name>
</gene>
<keyword evidence="3" id="KW-0540">Nuclease</keyword>
<dbReference type="RefSeq" id="XP_065650779.1">
    <property type="nucleotide sequence ID" value="XM_065794707.1"/>
</dbReference>
<dbReference type="Pfam" id="PF01261">
    <property type="entry name" value="AP_endonuc_2"/>
    <property type="match status" value="1"/>
</dbReference>
<keyword evidence="3" id="KW-0378">Hydrolase</keyword>
<reference evidence="3" key="1">
    <citation type="submission" date="2025-08" db="UniProtKB">
        <authorList>
            <consortium name="RefSeq"/>
        </authorList>
    </citation>
    <scope>IDENTIFICATION</scope>
</reference>
<dbReference type="InterPro" id="IPR001719">
    <property type="entry name" value="AP_endonuc_2"/>
</dbReference>
<organism evidence="2 3">
    <name type="scientific">Hydra vulgaris</name>
    <name type="common">Hydra</name>
    <name type="synonym">Hydra attenuata</name>
    <dbReference type="NCBI Taxonomy" id="6087"/>
    <lineage>
        <taxon>Eukaryota</taxon>
        <taxon>Metazoa</taxon>
        <taxon>Cnidaria</taxon>
        <taxon>Hydrozoa</taxon>
        <taxon>Hydroidolina</taxon>
        <taxon>Anthoathecata</taxon>
        <taxon>Aplanulata</taxon>
        <taxon>Hydridae</taxon>
        <taxon>Hydra</taxon>
    </lineage>
</organism>
<dbReference type="SUPFAM" id="SSF51658">
    <property type="entry name" value="Xylose isomerase-like"/>
    <property type="match status" value="1"/>
</dbReference>
<dbReference type="InterPro" id="IPR013022">
    <property type="entry name" value="Xyl_isomerase-like_TIM-brl"/>
</dbReference>
<accession>A0ABM4BNT9</accession>
<evidence type="ECO:0000313" key="3">
    <source>
        <dbReference type="RefSeq" id="XP_065650779.1"/>
    </source>
</evidence>
<dbReference type="InterPro" id="IPR036237">
    <property type="entry name" value="Xyl_isomerase-like_sf"/>
</dbReference>
<proteinExistence type="predicted"/>
<dbReference type="PANTHER" id="PTHR21445">
    <property type="entry name" value="ENDONUCLEASE IV ENDODEOXYRIBONUCLEASE IV"/>
    <property type="match status" value="1"/>
</dbReference>
<dbReference type="GeneID" id="136078890"/>
<feature type="domain" description="Xylose isomerase-like TIM barrel" evidence="1">
    <location>
        <begin position="39"/>
        <end position="239"/>
    </location>
</feature>